<dbReference type="GO" id="GO:0006629">
    <property type="term" value="P:lipid metabolic process"/>
    <property type="evidence" value="ECO:0007669"/>
    <property type="project" value="InterPro"/>
</dbReference>
<accession>A0A1D1ZBP2</accession>
<organism evidence="8">
    <name type="scientific">Anthurium amnicola</name>
    <dbReference type="NCBI Taxonomy" id="1678845"/>
    <lineage>
        <taxon>Eukaryota</taxon>
        <taxon>Viridiplantae</taxon>
        <taxon>Streptophyta</taxon>
        <taxon>Embryophyta</taxon>
        <taxon>Tracheophyta</taxon>
        <taxon>Spermatophyta</taxon>
        <taxon>Magnoliopsida</taxon>
        <taxon>Liliopsida</taxon>
        <taxon>Araceae</taxon>
        <taxon>Pothoideae</taxon>
        <taxon>Potheae</taxon>
        <taxon>Anthurium</taxon>
    </lineage>
</organism>
<comment type="similarity">
    <text evidence="2">Belongs to the steroid 5-alpha reductase family.</text>
</comment>
<feature type="transmembrane region" description="Helical" evidence="6">
    <location>
        <begin position="73"/>
        <end position="93"/>
    </location>
</feature>
<keyword evidence="3 6" id="KW-0812">Transmembrane</keyword>
<evidence type="ECO:0000256" key="6">
    <source>
        <dbReference type="SAM" id="Phobius"/>
    </source>
</evidence>
<feature type="transmembrane region" description="Helical" evidence="6">
    <location>
        <begin position="99"/>
        <end position="119"/>
    </location>
</feature>
<feature type="transmembrane region" description="Helical" evidence="6">
    <location>
        <begin position="162"/>
        <end position="180"/>
    </location>
</feature>
<name>A0A1D1ZBP2_9ARAE</name>
<feature type="domain" description="3-oxo-5-alpha-steroid 4-dehydrogenase C-terminal" evidence="7">
    <location>
        <begin position="162"/>
        <end position="271"/>
    </location>
</feature>
<dbReference type="PANTHER" id="PTHR10556:SF35">
    <property type="entry name" value="3-OXO-5-ALPHA-STEROID 4-DEHYDROGENASE FAMILY PROTEIN"/>
    <property type="match status" value="1"/>
</dbReference>
<evidence type="ECO:0000259" key="7">
    <source>
        <dbReference type="Pfam" id="PF02544"/>
    </source>
</evidence>
<dbReference type="InterPro" id="IPR001104">
    <property type="entry name" value="3-oxo-5_a-steroid_4-DH_C"/>
</dbReference>
<keyword evidence="4 6" id="KW-1133">Transmembrane helix</keyword>
<dbReference type="PROSITE" id="PS50244">
    <property type="entry name" value="S5A_REDUCTASE"/>
    <property type="match status" value="1"/>
</dbReference>
<evidence type="ECO:0000256" key="4">
    <source>
        <dbReference type="ARBA" id="ARBA00022989"/>
    </source>
</evidence>
<dbReference type="InterPro" id="IPR039357">
    <property type="entry name" value="SRD5A/TECR"/>
</dbReference>
<evidence type="ECO:0000313" key="8">
    <source>
        <dbReference type="EMBL" id="JAT64294.1"/>
    </source>
</evidence>
<dbReference type="PANTHER" id="PTHR10556">
    <property type="entry name" value="3-OXO-5-ALPHA-STEROID 4-DEHYDROGENASE"/>
    <property type="match status" value="1"/>
</dbReference>
<feature type="transmembrane region" description="Helical" evidence="6">
    <location>
        <begin position="131"/>
        <end position="150"/>
    </location>
</feature>
<dbReference type="Pfam" id="PF02544">
    <property type="entry name" value="Steroid_dh"/>
    <property type="match status" value="1"/>
</dbReference>
<evidence type="ECO:0000256" key="3">
    <source>
        <dbReference type="ARBA" id="ARBA00022692"/>
    </source>
</evidence>
<comment type="subcellular location">
    <subcellularLocation>
        <location evidence="1">Membrane</location>
        <topology evidence="1">Multi-pass membrane protein</topology>
    </subcellularLocation>
</comment>
<evidence type="ECO:0000256" key="5">
    <source>
        <dbReference type="ARBA" id="ARBA00023136"/>
    </source>
</evidence>
<dbReference type="AlphaFoldDB" id="A0A1D1ZBP2"/>
<sequence>MSSLLHSVMFPPPTSLLANAMSAVSVASLAYTGASEAVGSHLQYSKFWDAAASTTKRLALGGGVRVPSRAGMVALYAPALAAALAAFAFPAVVGAPRGVLVASALAIHFFKRVLEVLFVHQYSGNMILDSVIPISISYFINTVFTIYGQYLTQGMSEPPIDLKYPGIILFLVGISGNFYHHVLLSKLRKKGEKGYKIPKGGLFETVICPHYLFEIIGFIGISFISQTLHSFAFLLGTTFYLLGRSYATRKWYLSKFENFPREIKVLIPYVF</sequence>
<dbReference type="GO" id="GO:0016627">
    <property type="term" value="F:oxidoreductase activity, acting on the CH-CH group of donors"/>
    <property type="evidence" value="ECO:0007669"/>
    <property type="project" value="InterPro"/>
</dbReference>
<proteinExistence type="inferred from homology"/>
<dbReference type="FunFam" id="1.20.120.1630:FF:000017">
    <property type="entry name" value="3-oxo-5-alpha-steroid 4-dehydrogenase family protein"/>
    <property type="match status" value="1"/>
</dbReference>
<reference evidence="8" key="1">
    <citation type="submission" date="2015-07" db="EMBL/GenBank/DDBJ databases">
        <title>Transcriptome Assembly of Anthurium amnicola.</title>
        <authorList>
            <person name="Suzuki J."/>
        </authorList>
    </citation>
    <scope>NUCLEOTIDE SEQUENCE</scope>
</reference>
<dbReference type="GO" id="GO:0016020">
    <property type="term" value="C:membrane"/>
    <property type="evidence" value="ECO:0007669"/>
    <property type="project" value="UniProtKB-SubCell"/>
</dbReference>
<gene>
    <name evidence="8" type="primary">SRD5A1_1</name>
    <name evidence="8" type="ORF">g.94729</name>
</gene>
<feature type="transmembrane region" description="Helical" evidence="6">
    <location>
        <begin position="201"/>
        <end position="224"/>
    </location>
</feature>
<dbReference type="EMBL" id="GDJX01003642">
    <property type="protein sequence ID" value="JAT64294.1"/>
    <property type="molecule type" value="Transcribed_RNA"/>
</dbReference>
<protein>
    <submittedName>
        <fullName evidence="8">3-oxo-5-alpha-steroid 4-dehydrogenase 1</fullName>
    </submittedName>
</protein>
<feature type="transmembrane region" description="Helical" evidence="6">
    <location>
        <begin position="230"/>
        <end position="247"/>
    </location>
</feature>
<keyword evidence="5 6" id="KW-0472">Membrane</keyword>
<evidence type="ECO:0000256" key="1">
    <source>
        <dbReference type="ARBA" id="ARBA00004141"/>
    </source>
</evidence>
<evidence type="ECO:0000256" key="2">
    <source>
        <dbReference type="ARBA" id="ARBA00007742"/>
    </source>
</evidence>